<protein>
    <recommendedName>
        <fullName evidence="2">DH domain-containing protein</fullName>
    </recommendedName>
</protein>
<dbReference type="CDD" id="cd00160">
    <property type="entry name" value="RhoGEF"/>
    <property type="match status" value="1"/>
</dbReference>
<feature type="region of interest" description="Disordered" evidence="1">
    <location>
        <begin position="1"/>
        <end position="53"/>
    </location>
</feature>
<feature type="compositionally biased region" description="Polar residues" evidence="1">
    <location>
        <begin position="409"/>
        <end position="418"/>
    </location>
</feature>
<feature type="region of interest" description="Disordered" evidence="1">
    <location>
        <begin position="68"/>
        <end position="307"/>
    </location>
</feature>
<dbReference type="EMBL" id="JPDN02000026">
    <property type="protein sequence ID" value="PON23952.1"/>
    <property type="molecule type" value="Genomic_DNA"/>
</dbReference>
<feature type="region of interest" description="Disordered" evidence="1">
    <location>
        <begin position="908"/>
        <end position="1050"/>
    </location>
</feature>
<feature type="compositionally biased region" description="Polar residues" evidence="1">
    <location>
        <begin position="1644"/>
        <end position="1653"/>
    </location>
</feature>
<feature type="compositionally biased region" description="Low complexity" evidence="1">
    <location>
        <begin position="136"/>
        <end position="148"/>
    </location>
</feature>
<feature type="compositionally biased region" description="Basic and acidic residues" evidence="1">
    <location>
        <begin position="602"/>
        <end position="615"/>
    </location>
</feature>
<feature type="domain" description="DH" evidence="2">
    <location>
        <begin position="1128"/>
        <end position="1345"/>
    </location>
</feature>
<dbReference type="InterPro" id="IPR000219">
    <property type="entry name" value="DH_dom"/>
</dbReference>
<dbReference type="Gene3D" id="1.20.1270.60">
    <property type="entry name" value="Arfaptin homology (AH) domain/BAR domain"/>
    <property type="match status" value="1"/>
</dbReference>
<feature type="compositionally biased region" description="Basic and acidic residues" evidence="1">
    <location>
        <begin position="868"/>
        <end position="877"/>
    </location>
</feature>
<feature type="compositionally biased region" description="Polar residues" evidence="1">
    <location>
        <begin position="215"/>
        <end position="235"/>
    </location>
</feature>
<feature type="compositionally biased region" description="Polar residues" evidence="1">
    <location>
        <begin position="645"/>
        <end position="660"/>
    </location>
</feature>
<accession>A0A2P4ZI40</accession>
<feature type="compositionally biased region" description="Basic and acidic residues" evidence="1">
    <location>
        <begin position="698"/>
        <end position="708"/>
    </location>
</feature>
<dbReference type="SUPFAM" id="SSF103657">
    <property type="entry name" value="BAR/IMD domain-like"/>
    <property type="match status" value="1"/>
</dbReference>
<evidence type="ECO:0000313" key="4">
    <source>
        <dbReference type="Proteomes" id="UP000054821"/>
    </source>
</evidence>
<feature type="compositionally biased region" description="Low complexity" evidence="1">
    <location>
        <begin position="422"/>
        <end position="445"/>
    </location>
</feature>
<feature type="compositionally biased region" description="Polar residues" evidence="1">
    <location>
        <begin position="263"/>
        <end position="276"/>
    </location>
</feature>
<dbReference type="GO" id="GO:0005085">
    <property type="term" value="F:guanyl-nucleotide exchange factor activity"/>
    <property type="evidence" value="ECO:0007669"/>
    <property type="project" value="InterPro"/>
</dbReference>
<dbReference type="CDD" id="cd07589">
    <property type="entry name" value="BAR_DNMBP"/>
    <property type="match status" value="1"/>
</dbReference>
<feature type="compositionally biased region" description="Polar residues" evidence="1">
    <location>
        <begin position="576"/>
        <end position="593"/>
    </location>
</feature>
<evidence type="ECO:0000256" key="1">
    <source>
        <dbReference type="SAM" id="MobiDB-lite"/>
    </source>
</evidence>
<dbReference type="PANTHER" id="PTHR22834:SF20">
    <property type="entry name" value="SH3 DOMAIN-CONTAINING PROTEIN"/>
    <property type="match status" value="1"/>
</dbReference>
<dbReference type="RefSeq" id="XP_024405216.1">
    <property type="nucleotide sequence ID" value="XM_024550050.1"/>
</dbReference>
<feature type="region of interest" description="Disordered" evidence="1">
    <location>
        <begin position="507"/>
        <end position="660"/>
    </location>
</feature>
<feature type="compositionally biased region" description="Polar residues" evidence="1">
    <location>
        <begin position="989"/>
        <end position="1000"/>
    </location>
</feature>
<dbReference type="GeneID" id="29983737"/>
<dbReference type="PANTHER" id="PTHR22834">
    <property type="entry name" value="NUCLEAR FUSION PROTEIN FUS2"/>
    <property type="match status" value="1"/>
</dbReference>
<dbReference type="Proteomes" id="UP000054821">
    <property type="component" value="Unassembled WGS sequence"/>
</dbReference>
<proteinExistence type="predicted"/>
<feature type="compositionally biased region" description="Polar residues" evidence="1">
    <location>
        <begin position="376"/>
        <end position="393"/>
    </location>
</feature>
<feature type="compositionally biased region" description="Polar residues" evidence="1">
    <location>
        <begin position="1018"/>
        <end position="1028"/>
    </location>
</feature>
<dbReference type="SUPFAM" id="SSF48065">
    <property type="entry name" value="DBL homology domain (DH-domain)"/>
    <property type="match status" value="1"/>
</dbReference>
<dbReference type="Gene3D" id="1.20.900.10">
    <property type="entry name" value="Dbl homology (DH) domain"/>
    <property type="match status" value="1"/>
</dbReference>
<organism evidence="3 4">
    <name type="scientific">Trichoderma gamsii</name>
    <dbReference type="NCBI Taxonomy" id="398673"/>
    <lineage>
        <taxon>Eukaryota</taxon>
        <taxon>Fungi</taxon>
        <taxon>Dikarya</taxon>
        <taxon>Ascomycota</taxon>
        <taxon>Pezizomycotina</taxon>
        <taxon>Sordariomycetes</taxon>
        <taxon>Hypocreomycetidae</taxon>
        <taxon>Hypocreales</taxon>
        <taxon>Hypocreaceae</taxon>
        <taxon>Trichoderma</taxon>
    </lineage>
</organism>
<feature type="compositionally biased region" description="Basic and acidic residues" evidence="1">
    <location>
        <begin position="734"/>
        <end position="748"/>
    </location>
</feature>
<feature type="compositionally biased region" description="Basic and acidic residues" evidence="1">
    <location>
        <begin position="517"/>
        <end position="536"/>
    </location>
</feature>
<feature type="region of interest" description="Disordered" evidence="1">
    <location>
        <begin position="1708"/>
        <end position="1768"/>
    </location>
</feature>
<evidence type="ECO:0000313" key="3">
    <source>
        <dbReference type="EMBL" id="PON23952.1"/>
    </source>
</evidence>
<feature type="compositionally biased region" description="Basic and acidic residues" evidence="1">
    <location>
        <begin position="149"/>
        <end position="158"/>
    </location>
</feature>
<feature type="compositionally biased region" description="Polar residues" evidence="1">
    <location>
        <begin position="1727"/>
        <end position="1756"/>
    </location>
</feature>
<feature type="region of interest" description="Disordered" evidence="1">
    <location>
        <begin position="680"/>
        <end position="794"/>
    </location>
</feature>
<feature type="region of interest" description="Disordered" evidence="1">
    <location>
        <begin position="319"/>
        <end position="483"/>
    </location>
</feature>
<dbReference type="InterPro" id="IPR027267">
    <property type="entry name" value="AH/BAR_dom_sf"/>
</dbReference>
<keyword evidence="4" id="KW-1185">Reference proteome</keyword>
<dbReference type="GO" id="GO:0032955">
    <property type="term" value="P:regulation of division septum assembly"/>
    <property type="evidence" value="ECO:0007669"/>
    <property type="project" value="TreeGrafter"/>
</dbReference>
<feature type="region of interest" description="Disordered" evidence="1">
    <location>
        <begin position="1621"/>
        <end position="1686"/>
    </location>
</feature>
<dbReference type="InterPro" id="IPR035899">
    <property type="entry name" value="DBL_dom_sf"/>
</dbReference>
<feature type="compositionally biased region" description="Low complexity" evidence="1">
    <location>
        <begin position="20"/>
        <end position="29"/>
    </location>
</feature>
<feature type="compositionally biased region" description="Low complexity" evidence="1">
    <location>
        <begin position="537"/>
        <end position="553"/>
    </location>
</feature>
<feature type="region of interest" description="Disordered" evidence="1">
    <location>
        <begin position="1785"/>
        <end position="1807"/>
    </location>
</feature>
<feature type="region of interest" description="Disordered" evidence="1">
    <location>
        <begin position="858"/>
        <end position="888"/>
    </location>
</feature>
<feature type="compositionally biased region" description="Polar residues" evidence="1">
    <location>
        <begin position="1041"/>
        <end position="1050"/>
    </location>
</feature>
<feature type="compositionally biased region" description="Polar residues" evidence="1">
    <location>
        <begin position="750"/>
        <end position="764"/>
    </location>
</feature>
<gene>
    <name evidence="3" type="ORF">TGAM01_v207280</name>
</gene>
<dbReference type="SMART" id="SM00325">
    <property type="entry name" value="RhoGEF"/>
    <property type="match status" value="1"/>
</dbReference>
<name>A0A2P4ZI40_9HYPO</name>
<feature type="compositionally biased region" description="Acidic residues" evidence="1">
    <location>
        <begin position="858"/>
        <end position="867"/>
    </location>
</feature>
<feature type="compositionally biased region" description="Low complexity" evidence="1">
    <location>
        <begin position="394"/>
        <end position="405"/>
    </location>
</feature>
<feature type="compositionally biased region" description="Low complexity" evidence="1">
    <location>
        <begin position="352"/>
        <end position="375"/>
    </location>
</feature>
<comment type="caution">
    <text evidence="3">The sequence shown here is derived from an EMBL/GenBank/DDBJ whole genome shotgun (WGS) entry which is preliminary data.</text>
</comment>
<dbReference type="GO" id="GO:0031991">
    <property type="term" value="P:regulation of actomyosin contractile ring contraction"/>
    <property type="evidence" value="ECO:0007669"/>
    <property type="project" value="TreeGrafter"/>
</dbReference>
<feature type="compositionally biased region" description="Polar residues" evidence="1">
    <location>
        <begin position="1671"/>
        <end position="1682"/>
    </location>
</feature>
<feature type="compositionally biased region" description="Low complexity" evidence="1">
    <location>
        <begin position="283"/>
        <end position="294"/>
    </location>
</feature>
<dbReference type="InterPro" id="IPR051492">
    <property type="entry name" value="Dynamin-Rho_GEF"/>
</dbReference>
<feature type="compositionally biased region" description="Polar residues" evidence="1">
    <location>
        <begin position="935"/>
        <end position="945"/>
    </location>
</feature>
<dbReference type="PROSITE" id="PS50010">
    <property type="entry name" value="DH_2"/>
    <property type="match status" value="1"/>
</dbReference>
<dbReference type="GO" id="GO:0005737">
    <property type="term" value="C:cytoplasm"/>
    <property type="evidence" value="ECO:0007669"/>
    <property type="project" value="TreeGrafter"/>
</dbReference>
<sequence>MDPDLDSGLREGLDGVETNASASASAHAHAYYDSQTSIPNPPGFFPGPAHDNDINAQVLADHAAATLDPDGFYKNFQPAPGPEGEPQSLPMASSVPHALPSNADGAAARHLQPPANRSAGRQGLRSASSPLDRRAAATTRSSSAVRAPSVKDLKKRFDQSGGANSIPRAPPRQEVPVARIRQDSIKPKPKPKPQGPSPSAYSSAGPRPGIPAPGSSKQPSSAASTASSNRPLQKSRTVERDQMPGSSRSFANRIGNHPPPPDTSANGNSIASSSLTHRPHNSPPSASQPAAPLPKSNSQFPGLLFGEVAPGQHNAAAAGFGIDNLRPRRTSESNVDGLVGRQRSFSDFEAEPASPSSCPTSSRSNSPSTLRRPPTNVRSSSRQAKANPPTTRAKTPTQTPRKQPPSGLVTPNSSNNRLQAYVSAAPPKLSPPLRSSRPRQPVSVATTASSRMKETAKTKPPARPTARDNVKDPSSSKTYDPAKRKIIAVGPIDFEQRREHIRLAYTKTIRESQAFEARQRAVERRKKQMEEAKAKAEATSTATATNSPTTVTAGEEEDDNANKENAEGDAAPKAETGTQSTGQTDSRPPQSGLANELPGELAADHGTDAVEKGESLPETPTDAASRPALGKDNDSPTLGLPGTFPGTSPSANVTKAQRPLSTISFTSAVTEFDIEPQAELSDLAMSDQPLSPQIIVPTRERSHYRSPFDDDDDFPSSPPQPSAAARPHPHPHHPVHDRGHDHDHDHNHNLSHQNYTNQENTPVPYSQVDDQEQFSPEAYYNNEPQEASLEPPVQQSYQPIVKILPQPSVDELPAAKEAVQAASYPKLDIQDESDCHSDLESIPAMARRMRQDIDDAATDACTEETDDRDGMENERSPYRYGGHLSSNRASTCASSDIETFDDLLYPSHDDHLDAGPPNQLLAPPSISRADRSSHHTAWTNVSVDGTHSEASESPDMRAASWKLSESSGRDDSSLRSFSYSGAGGVRPSVDSTRSSIQLGQQLPELDTGGGFSIPYLSTEATSDLSYLSSPKHEPPPLPHSGRNSALESQTSSVFYEQSQYGSTLVNSDRGSGEYISHHSETPLSMMDMTSVETTDQYFDGRGAVDSDARSFIQEAEGLSSEERHRLIQRRNVIKELVDTEAVFVRDMNIVEEIYKGTAEACPKLDAKIVKLIFRNSDEIIEFHTSFLAILKEVVASVYVPKSSRSLAVKDDSFYSEQSQSSVVDLSDAKDRETSLGPAFQSNMEKMKLAHEGFLRNSDQAAKKLIQIQQDPTVQIWLNECNEVAKDLTTAWDLDSLLIKPMQRITKYPNLIMTLLQHTPQDHPDRQPLIVAKEVLEDAIIEINKTKKNFELVGQIVGRKRKESDVKAGLARAFGKKVDKLQAGAREPEDPEYLKLEERFSDDYLRLQVVLRDVEFYTRQVSSYVHEFLQFLSAIELVMRLQPGSFPELESKWVQFNISIRDIEKITLELHLTQIRKNVIEPFEHVIKSYGNPSLAMKKRQKRRIVWERAEQLKKAGKSIDPKLKELVEQYEALNDTLIKELPKLSALTEKMGNICLGNLINIQADWYFVWREKMRAVLADGPEMPALEDIVAAFQRDFPYANEMMSNIGIINPAYRGRVSQSTASGEDALPRTRGRTSEAENRALSQSSQSMNGEAAPVLPAPDFGKRHSGSFTLSPISSNAPGIGATAPSPHQYYYRDFYAGLSNNNQAGMGSPRSADVPTGPRSLGNTRPSTGKSFDSSAMTMAMATSRQSSESAPHIRRDSGNTFYSSYHQNESRRFSNLFHSALPLPDGPEESQLSSRASSRERAHASDGYNVLWLAASLFEFNISTTKHEAGYPYLTYQAGEIFDVIAEKGELWLAKNQDDPSDQVGWIWSKHFAKLADS</sequence>
<dbReference type="STRING" id="398673.A0A2P4ZI40"/>
<dbReference type="Pfam" id="PF00621">
    <property type="entry name" value="RhoGEF"/>
    <property type="match status" value="1"/>
</dbReference>
<evidence type="ECO:0000259" key="2">
    <source>
        <dbReference type="PROSITE" id="PS50010"/>
    </source>
</evidence>
<feature type="compositionally biased region" description="Basic and acidic residues" evidence="1">
    <location>
        <begin position="560"/>
        <end position="572"/>
    </location>
</feature>
<feature type="compositionally biased region" description="Low complexity" evidence="1">
    <location>
        <begin position="197"/>
        <end position="207"/>
    </location>
</feature>
<reference evidence="3 4" key="1">
    <citation type="journal article" date="2016" name="Genome Announc.">
        <title>Draft Whole-Genome Sequence of Trichoderma gamsii T6085, a Promising Biocontrol Agent of Fusarium Head Blight on Wheat.</title>
        <authorList>
            <person name="Baroncelli R."/>
            <person name="Zapparata A."/>
            <person name="Piaggeschi G."/>
            <person name="Sarrocco S."/>
            <person name="Vannacci G."/>
        </authorList>
    </citation>
    <scope>NUCLEOTIDE SEQUENCE [LARGE SCALE GENOMIC DNA]</scope>
    <source>
        <strain evidence="3 4">T6085</strain>
    </source>
</reference>